<dbReference type="GO" id="GO:0016616">
    <property type="term" value="F:oxidoreductase activity, acting on the CH-OH group of donors, NAD or NADP as acceptor"/>
    <property type="evidence" value="ECO:0007669"/>
    <property type="project" value="TreeGrafter"/>
</dbReference>
<evidence type="ECO:0000313" key="3">
    <source>
        <dbReference type="EMBL" id="ORB46948.1"/>
    </source>
</evidence>
<dbReference type="InterPro" id="IPR020904">
    <property type="entry name" value="Sc_DH/Rdtase_CS"/>
</dbReference>
<comment type="similarity">
    <text evidence="1 2">Belongs to the short-chain dehydrogenases/reductases (SDR) family.</text>
</comment>
<dbReference type="EMBL" id="MVII01000073">
    <property type="protein sequence ID" value="ORB46948.1"/>
    <property type="molecule type" value="Genomic_DNA"/>
</dbReference>
<proteinExistence type="inferred from homology"/>
<gene>
    <name evidence="3" type="ORF">BST43_26445</name>
</gene>
<dbReference type="Gene3D" id="3.40.50.720">
    <property type="entry name" value="NAD(P)-binding Rossmann-like Domain"/>
    <property type="match status" value="1"/>
</dbReference>
<dbReference type="PRINTS" id="PR00081">
    <property type="entry name" value="GDHRDH"/>
</dbReference>
<dbReference type="OrthoDB" id="4350228at2"/>
<evidence type="ECO:0000313" key="4">
    <source>
        <dbReference type="Proteomes" id="UP000192434"/>
    </source>
</evidence>
<dbReference type="PANTHER" id="PTHR42760">
    <property type="entry name" value="SHORT-CHAIN DEHYDROGENASES/REDUCTASES FAMILY MEMBER"/>
    <property type="match status" value="1"/>
</dbReference>
<dbReference type="Pfam" id="PF00106">
    <property type="entry name" value="adh_short"/>
    <property type="match status" value="1"/>
</dbReference>
<accession>A0A1X0IIV4</accession>
<comment type="caution">
    <text evidence="3">The sequence shown here is derived from an EMBL/GenBank/DDBJ whole genome shotgun (WGS) entry which is preliminary data.</text>
</comment>
<reference evidence="3 4" key="1">
    <citation type="submission" date="2016-12" db="EMBL/GenBank/DDBJ databases">
        <title>The new phylogeny of genus Mycobacterium.</title>
        <authorList>
            <person name="Tortoli E."/>
            <person name="Trovato A."/>
            <person name="Cirillo D.M."/>
        </authorList>
    </citation>
    <scope>NUCLEOTIDE SEQUENCE [LARGE SCALE GENOMIC DNA]</scope>
    <source>
        <strain evidence="3 4">CCUG 66554</strain>
    </source>
</reference>
<sequence length="246" mass="26228">MCLLTGAGGLLGNEFCSTYAGEYDILAVCKSRVPGVPSQYESYVDPLEPEVPYAAASVYIVYADLCDVHDIQRVVDVALARYGRVDLLVNNAAYMDGYPNTMIDGDTAMVNLVQHMQTNVIAPLRLSVQLAQQFWARRAAENRAANRNIVNISSTSGSTVYPFQGQAGYAASKAALDALSGHMAAEFDSFGVRVNVVAPNSFPSIVSTESVAKAIVQLDRGTVTGTTVTVDAQTLGGRVTSYQPGE</sequence>
<dbReference type="PROSITE" id="PS00061">
    <property type="entry name" value="ADH_SHORT"/>
    <property type="match status" value="1"/>
</dbReference>
<protein>
    <submittedName>
        <fullName evidence="3">Short-chain dehydrogenase</fullName>
    </submittedName>
</protein>
<organism evidence="3 4">
    <name type="scientific">Mycobacteroides saopaulense</name>
    <dbReference type="NCBI Taxonomy" id="1578165"/>
    <lineage>
        <taxon>Bacteria</taxon>
        <taxon>Bacillati</taxon>
        <taxon>Actinomycetota</taxon>
        <taxon>Actinomycetes</taxon>
        <taxon>Mycobacteriales</taxon>
        <taxon>Mycobacteriaceae</taxon>
        <taxon>Mycobacteroides</taxon>
    </lineage>
</organism>
<dbReference type="InterPro" id="IPR002347">
    <property type="entry name" value="SDR_fam"/>
</dbReference>
<name>A0A1X0IIV4_9MYCO</name>
<evidence type="ECO:0000256" key="1">
    <source>
        <dbReference type="ARBA" id="ARBA00006484"/>
    </source>
</evidence>
<dbReference type="SUPFAM" id="SSF51735">
    <property type="entry name" value="NAD(P)-binding Rossmann-fold domains"/>
    <property type="match status" value="1"/>
</dbReference>
<dbReference type="AlphaFoldDB" id="A0A1X0IIV4"/>
<evidence type="ECO:0000256" key="2">
    <source>
        <dbReference type="RuleBase" id="RU000363"/>
    </source>
</evidence>
<dbReference type="InterPro" id="IPR036291">
    <property type="entry name" value="NAD(P)-bd_dom_sf"/>
</dbReference>
<dbReference type="Proteomes" id="UP000192434">
    <property type="component" value="Unassembled WGS sequence"/>
</dbReference>
<dbReference type="CDD" id="cd05233">
    <property type="entry name" value="SDR_c"/>
    <property type="match status" value="1"/>
</dbReference>
<dbReference type="PRINTS" id="PR00080">
    <property type="entry name" value="SDRFAMILY"/>
</dbReference>